<dbReference type="PANTHER" id="PTHR16861:SF4">
    <property type="entry name" value="SH3 DOMAIN PROTEIN (AFU_ORTHOLOGUE AFUA_1G13610)"/>
    <property type="match status" value="1"/>
</dbReference>
<feature type="compositionally biased region" description="Polar residues" evidence="2">
    <location>
        <begin position="641"/>
        <end position="655"/>
    </location>
</feature>
<comment type="caution">
    <text evidence="6">The sequence shown here is derived from an EMBL/GenBank/DDBJ whole genome shotgun (WGS) entry which is preliminary data.</text>
</comment>
<feature type="region of interest" description="Disordered" evidence="2">
    <location>
        <begin position="420"/>
        <end position="445"/>
    </location>
</feature>
<feature type="transmembrane region" description="Helical" evidence="3">
    <location>
        <begin position="447"/>
        <end position="474"/>
    </location>
</feature>
<feature type="chain" id="PRO_5034064969" description="Peptidase A1 domain-containing protein" evidence="4">
    <location>
        <begin position="20"/>
        <end position="655"/>
    </location>
</feature>
<evidence type="ECO:0000256" key="4">
    <source>
        <dbReference type="SAM" id="SignalP"/>
    </source>
</evidence>
<accession>A0A8H7VZ42</accession>
<dbReference type="PROSITE" id="PS51767">
    <property type="entry name" value="PEPTIDASE_A1"/>
    <property type="match status" value="1"/>
</dbReference>
<keyword evidence="3" id="KW-0472">Membrane</keyword>
<proteinExistence type="inferred from homology"/>
<organism evidence="6 7">
    <name type="scientific">Cadophora malorum</name>
    <dbReference type="NCBI Taxonomy" id="108018"/>
    <lineage>
        <taxon>Eukaryota</taxon>
        <taxon>Fungi</taxon>
        <taxon>Dikarya</taxon>
        <taxon>Ascomycota</taxon>
        <taxon>Pezizomycotina</taxon>
        <taxon>Leotiomycetes</taxon>
        <taxon>Helotiales</taxon>
        <taxon>Ploettnerulaceae</taxon>
        <taxon>Cadophora</taxon>
    </lineage>
</organism>
<dbReference type="InterPro" id="IPR021109">
    <property type="entry name" value="Peptidase_aspartic_dom_sf"/>
</dbReference>
<feature type="compositionally biased region" description="Low complexity" evidence="2">
    <location>
        <begin position="626"/>
        <end position="640"/>
    </location>
</feature>
<evidence type="ECO:0000256" key="2">
    <source>
        <dbReference type="SAM" id="MobiDB-lite"/>
    </source>
</evidence>
<keyword evidence="4" id="KW-0732">Signal</keyword>
<keyword evidence="3" id="KW-0812">Transmembrane</keyword>
<sequence length="655" mass="70221">MRSLLICLGFGAIGLLAQSGDTSVLVEKRDNATLMVPVVAATSQVWEGVDGTWSTFTIRVGTPVSTYRVLPATSWQETWVVYGAAAQVCNTSVGVKANCEEDRGGFFDGAKSSTWKQGEQYQLQLEEMLGYEGVGQYGFDTVGLGFRTDTGPTLTNQIVSAIVSDDWWFGMLGLGFQPTNFTGYETPQASFADSLYSNGTISSMSWSYTAGAYYRLKSVFGSLIFGGYDASKFSPNPIRFTMASDNLRDLVITVRSITSTTAAGNTTLMSDPIFAFIDSAVPDFYLPVSACQQFEKAFGLTLDQASGRYLISNTTHQSLVSLNPNITFTLANQKEGGQTTDIVLPYAAFDLNITAPLLTNTSSLYFPLKQTTDENLYILGRAFLQEAYVTAHYNSRTFNVSQAVFADNASPSLVALPATLPSSTTSTDSSSPKSPNTPNSPSNKSKLGGGAIAGIVIGAIAGIAILALLIFFLLRRRRRFAAAIAEKENRGPIHEIDSGKRVDPGTTSAYSAQASALTSEVSGKDSRVEKWGNPIMHPQELEADVPGDIGTRGNEAEMAGGVGRMSPIIETKTKTPMAELGVEERGLGEGSARPRPRAEEDDLVSPNTDRWSASVMGRNRGDGTASSPSGPSEGGSWSPSTPVQRRNSRFSETWT</sequence>
<keyword evidence="7" id="KW-1185">Reference proteome</keyword>
<reference evidence="6" key="1">
    <citation type="submission" date="2021-02" db="EMBL/GenBank/DDBJ databases">
        <title>Genome sequence Cadophora malorum strain M34.</title>
        <authorList>
            <person name="Stefanovic E."/>
            <person name="Vu D."/>
            <person name="Scully C."/>
            <person name="Dijksterhuis J."/>
            <person name="Roader J."/>
            <person name="Houbraken J."/>
        </authorList>
    </citation>
    <scope>NUCLEOTIDE SEQUENCE</scope>
    <source>
        <strain evidence="6">M34</strain>
    </source>
</reference>
<evidence type="ECO:0000259" key="5">
    <source>
        <dbReference type="PROSITE" id="PS51767"/>
    </source>
</evidence>
<evidence type="ECO:0000256" key="1">
    <source>
        <dbReference type="ARBA" id="ARBA00007447"/>
    </source>
</evidence>
<keyword evidence="3" id="KW-1133">Transmembrane helix</keyword>
<feature type="domain" description="Peptidase A1" evidence="5">
    <location>
        <begin position="54"/>
        <end position="401"/>
    </location>
</feature>
<dbReference type="EMBL" id="JAFJYH010000531">
    <property type="protein sequence ID" value="KAG4411055.1"/>
    <property type="molecule type" value="Genomic_DNA"/>
</dbReference>
<dbReference type="GO" id="GO:0006508">
    <property type="term" value="P:proteolysis"/>
    <property type="evidence" value="ECO:0007669"/>
    <property type="project" value="InterPro"/>
</dbReference>
<protein>
    <recommendedName>
        <fullName evidence="5">Peptidase A1 domain-containing protein</fullName>
    </recommendedName>
</protein>
<comment type="similarity">
    <text evidence="1">Belongs to the peptidase A1 family.</text>
</comment>
<dbReference type="PRINTS" id="PR00792">
    <property type="entry name" value="PEPSIN"/>
</dbReference>
<dbReference type="PANTHER" id="PTHR16861">
    <property type="entry name" value="GLYCOPROTEIN 38"/>
    <property type="match status" value="1"/>
</dbReference>
<dbReference type="OrthoDB" id="4074350at2759"/>
<dbReference type="InterPro" id="IPR033121">
    <property type="entry name" value="PEPTIDASE_A1"/>
</dbReference>
<dbReference type="InterPro" id="IPR034164">
    <property type="entry name" value="Pepsin-like_dom"/>
</dbReference>
<dbReference type="InterPro" id="IPR001461">
    <property type="entry name" value="Aspartic_peptidase_A1"/>
</dbReference>
<dbReference type="Gene3D" id="2.40.70.10">
    <property type="entry name" value="Acid Proteases"/>
    <property type="match status" value="2"/>
</dbReference>
<gene>
    <name evidence="6" type="ORF">IFR04_015814</name>
</gene>
<evidence type="ECO:0000313" key="7">
    <source>
        <dbReference type="Proteomes" id="UP000664132"/>
    </source>
</evidence>
<feature type="signal peptide" evidence="4">
    <location>
        <begin position="1"/>
        <end position="19"/>
    </location>
</feature>
<dbReference type="SUPFAM" id="SSF50630">
    <property type="entry name" value="Acid proteases"/>
    <property type="match status" value="1"/>
</dbReference>
<dbReference type="GO" id="GO:0004190">
    <property type="term" value="F:aspartic-type endopeptidase activity"/>
    <property type="evidence" value="ECO:0007669"/>
    <property type="project" value="InterPro"/>
</dbReference>
<evidence type="ECO:0000313" key="6">
    <source>
        <dbReference type="EMBL" id="KAG4411055.1"/>
    </source>
</evidence>
<feature type="compositionally biased region" description="Low complexity" evidence="2">
    <location>
        <begin position="421"/>
        <end position="445"/>
    </location>
</feature>
<dbReference type="AlphaFoldDB" id="A0A8H7VZ42"/>
<dbReference type="Proteomes" id="UP000664132">
    <property type="component" value="Unassembled WGS sequence"/>
</dbReference>
<evidence type="ECO:0000256" key="3">
    <source>
        <dbReference type="SAM" id="Phobius"/>
    </source>
</evidence>
<dbReference type="Pfam" id="PF00026">
    <property type="entry name" value="Asp"/>
    <property type="match status" value="1"/>
</dbReference>
<feature type="region of interest" description="Disordered" evidence="2">
    <location>
        <begin position="571"/>
        <end position="655"/>
    </location>
</feature>
<dbReference type="CDD" id="cd05471">
    <property type="entry name" value="pepsin_like"/>
    <property type="match status" value="1"/>
</dbReference>
<name>A0A8H7VZ42_9HELO</name>